<reference evidence="2 4" key="1">
    <citation type="journal article" date="2020" name="Stud. Mycol.">
        <title>101 Dothideomycetes genomes: a test case for predicting lifestyles and emergence of pathogens.</title>
        <authorList>
            <person name="Haridas S."/>
            <person name="Albert R."/>
            <person name="Binder M."/>
            <person name="Bloem J."/>
            <person name="Labutti K."/>
            <person name="Salamov A."/>
            <person name="Andreopoulos B."/>
            <person name="Baker S."/>
            <person name="Barry K."/>
            <person name="Bills G."/>
            <person name="Bluhm B."/>
            <person name="Cannon C."/>
            <person name="Castanera R."/>
            <person name="Culley D."/>
            <person name="Daum C."/>
            <person name="Ezra D."/>
            <person name="Gonzalez J."/>
            <person name="Henrissat B."/>
            <person name="Kuo A."/>
            <person name="Liang C."/>
            <person name="Lipzen A."/>
            <person name="Lutzoni F."/>
            <person name="Magnuson J."/>
            <person name="Mondo S."/>
            <person name="Nolan M."/>
            <person name="Ohm R."/>
            <person name="Pangilinan J."/>
            <person name="Park H.-J."/>
            <person name="Ramirez L."/>
            <person name="Alfaro M."/>
            <person name="Sun H."/>
            <person name="Tritt A."/>
            <person name="Yoshinaga Y."/>
            <person name="Zwiers L.-H."/>
            <person name="Turgeon B."/>
            <person name="Goodwin S."/>
            <person name="Spatafora J."/>
            <person name="Crous P."/>
            <person name="Grigoriev I."/>
        </authorList>
    </citation>
    <scope>NUCLEOTIDE SEQUENCE</scope>
    <source>
        <strain evidence="2 4">CBS 304.34</strain>
    </source>
</reference>
<dbReference type="Gene3D" id="3.50.50.60">
    <property type="entry name" value="FAD/NAD(P)-binding domain"/>
    <property type="match status" value="1"/>
</dbReference>
<dbReference type="InterPro" id="IPR036188">
    <property type="entry name" value="FAD/NAD-bd_sf"/>
</dbReference>
<feature type="domain" description="FAD dependent oxidoreductase" evidence="1">
    <location>
        <begin position="8"/>
        <end position="410"/>
    </location>
</feature>
<dbReference type="GeneID" id="54458528"/>
<protein>
    <submittedName>
        <fullName evidence="2 4">FAD dependent oxidoreductase</fullName>
    </submittedName>
</protein>
<keyword evidence="3" id="KW-1185">Reference proteome</keyword>
<dbReference type="AlphaFoldDB" id="A0A6A6YYD4"/>
<dbReference type="PANTHER" id="PTHR13847:SF185">
    <property type="entry name" value="FAD DEPENDENT OXIDOREDUCTASE SUPERFAMILY (AFU_ORTHOLOGUE AFUA_3G02360)"/>
    <property type="match status" value="1"/>
</dbReference>
<dbReference type="GO" id="GO:0005829">
    <property type="term" value="C:cytosol"/>
    <property type="evidence" value="ECO:0007669"/>
    <property type="project" value="GOC"/>
</dbReference>
<dbReference type="EMBL" id="MU003696">
    <property type="protein sequence ID" value="KAF2813558.1"/>
    <property type="molecule type" value="Genomic_DNA"/>
</dbReference>
<dbReference type="OrthoDB" id="498204at2759"/>
<gene>
    <name evidence="2 4" type="ORF">BDZ99DRAFT_438815</name>
</gene>
<dbReference type="GO" id="GO:0005770">
    <property type="term" value="C:late endosome"/>
    <property type="evidence" value="ECO:0007669"/>
    <property type="project" value="TreeGrafter"/>
</dbReference>
<organism evidence="2">
    <name type="scientific">Mytilinidion resinicola</name>
    <dbReference type="NCBI Taxonomy" id="574789"/>
    <lineage>
        <taxon>Eukaryota</taxon>
        <taxon>Fungi</taxon>
        <taxon>Dikarya</taxon>
        <taxon>Ascomycota</taxon>
        <taxon>Pezizomycotina</taxon>
        <taxon>Dothideomycetes</taxon>
        <taxon>Pleosporomycetidae</taxon>
        <taxon>Mytilinidiales</taxon>
        <taxon>Mytilinidiaceae</taxon>
        <taxon>Mytilinidion</taxon>
    </lineage>
</organism>
<name>A0A6A6YYD4_9PEZI</name>
<reference evidence="4" key="3">
    <citation type="submission" date="2025-04" db="UniProtKB">
        <authorList>
            <consortium name="RefSeq"/>
        </authorList>
    </citation>
    <scope>IDENTIFICATION</scope>
    <source>
        <strain evidence="4">CBS 304.34</strain>
    </source>
</reference>
<reference evidence="4" key="2">
    <citation type="submission" date="2020-04" db="EMBL/GenBank/DDBJ databases">
        <authorList>
            <consortium name="NCBI Genome Project"/>
        </authorList>
    </citation>
    <scope>NUCLEOTIDE SEQUENCE</scope>
    <source>
        <strain evidence="4">CBS 304.34</strain>
    </source>
</reference>
<evidence type="ECO:0000313" key="3">
    <source>
        <dbReference type="Proteomes" id="UP000504636"/>
    </source>
</evidence>
<dbReference type="RefSeq" id="XP_033580522.1">
    <property type="nucleotide sequence ID" value="XM_033717635.1"/>
</dbReference>
<evidence type="ECO:0000259" key="1">
    <source>
        <dbReference type="Pfam" id="PF01266"/>
    </source>
</evidence>
<dbReference type="SUPFAM" id="SSF51905">
    <property type="entry name" value="FAD/NAD(P)-binding domain"/>
    <property type="match status" value="1"/>
</dbReference>
<sequence>MSEADTTIILGAGIIGLSTAYYLSLSSSDTRICLVDPRPLESLHTAASAFAGGLLAKTWFPPALAPLGALSFELHKHLAAQHDGRERWGYLGVRGVSFVEGEGEGKERPEDWLKPEDWLAGGGSRADAASGDVKVGEGPRWLRRAEGKGVRVLSGRNAGSETALVDPLKLCEFLLAECLSRGVQLHTSTTAVSVTSRSSSSHSTGHVIHLRQPNGTLFVPFSNLVFAAGAWTSPAYRTLFPTSYLELPITAISGHSVLLRSSEWKAHPASKEVETDAVFATDESGEYFPEMFYRADGSIWLGGINHPSNEIPLPQPSAKATPLASSISKLRETAGYLYGLPSSDILIERESICFRPVTPAGLPIVAKVPDVRLGRGWGRRNAAGGVYVAAGHGPWGISGSLGTGKVVSEMVMGENVSVDLSGLGLQEGGEGWQARARL</sequence>
<dbReference type="Proteomes" id="UP000504636">
    <property type="component" value="Unplaced"/>
</dbReference>
<evidence type="ECO:0000313" key="4">
    <source>
        <dbReference type="RefSeq" id="XP_033580522.1"/>
    </source>
</evidence>
<dbReference type="Pfam" id="PF01266">
    <property type="entry name" value="DAO"/>
    <property type="match status" value="1"/>
</dbReference>
<evidence type="ECO:0000313" key="2">
    <source>
        <dbReference type="EMBL" id="KAF2813558.1"/>
    </source>
</evidence>
<dbReference type="PANTHER" id="PTHR13847">
    <property type="entry name" value="SARCOSINE DEHYDROGENASE-RELATED"/>
    <property type="match status" value="1"/>
</dbReference>
<proteinExistence type="predicted"/>
<dbReference type="GO" id="GO:0042147">
    <property type="term" value="P:retrograde transport, endosome to Golgi"/>
    <property type="evidence" value="ECO:0007669"/>
    <property type="project" value="TreeGrafter"/>
</dbReference>
<dbReference type="Gene3D" id="3.30.9.10">
    <property type="entry name" value="D-Amino Acid Oxidase, subunit A, domain 2"/>
    <property type="match status" value="1"/>
</dbReference>
<dbReference type="InterPro" id="IPR006076">
    <property type="entry name" value="FAD-dep_OxRdtase"/>
</dbReference>
<accession>A0A6A6YYD4</accession>